<name>A0A9W7AFX5_9STRA</name>
<feature type="region of interest" description="Disordered" evidence="1">
    <location>
        <begin position="22"/>
        <end position="53"/>
    </location>
</feature>
<dbReference type="Proteomes" id="UP001165122">
    <property type="component" value="Unassembled WGS sequence"/>
</dbReference>
<accession>A0A9W7AFX5</accession>
<proteinExistence type="predicted"/>
<keyword evidence="3" id="KW-1185">Reference proteome</keyword>
<protein>
    <submittedName>
        <fullName evidence="2">Uncharacterized protein</fullName>
    </submittedName>
</protein>
<evidence type="ECO:0000313" key="3">
    <source>
        <dbReference type="Proteomes" id="UP001165122"/>
    </source>
</evidence>
<gene>
    <name evidence="2" type="ORF">TrLO_g4999</name>
</gene>
<comment type="caution">
    <text evidence="2">The sequence shown here is derived from an EMBL/GenBank/DDBJ whole genome shotgun (WGS) entry which is preliminary data.</text>
</comment>
<sequence>MQNSTHTDIKMAIKNPLIDTAGVKTATSSQEDQLEEGEGNRPSRTSPGGVRTEDTRKVVDANGDELHITVQKAVRCRSIVNEVGLLRIIDSEWKVRIAKGWAQFRVLRDVSFGIFCCYLIITAKLRETVPSDGGLGACLEAELINTMRDMRMTSQSGFCINADCTETMNGTFVENPWTNAMYNAAKDTCDVYHDQNMPWIDWAILTQGLLAMWYDGVFFKMTDLTGLLKRNDDSDPLVLTLQIDLLLLVHSSFVLF</sequence>
<organism evidence="2 3">
    <name type="scientific">Triparma laevis f. longispina</name>
    <dbReference type="NCBI Taxonomy" id="1714387"/>
    <lineage>
        <taxon>Eukaryota</taxon>
        <taxon>Sar</taxon>
        <taxon>Stramenopiles</taxon>
        <taxon>Ochrophyta</taxon>
        <taxon>Bolidophyceae</taxon>
        <taxon>Parmales</taxon>
        <taxon>Triparmaceae</taxon>
        <taxon>Triparma</taxon>
    </lineage>
</organism>
<reference evidence="3" key="1">
    <citation type="journal article" date="2023" name="Commun. Biol.">
        <title>Genome analysis of Parmales, the sister group of diatoms, reveals the evolutionary specialization of diatoms from phago-mixotrophs to photoautotrophs.</title>
        <authorList>
            <person name="Ban H."/>
            <person name="Sato S."/>
            <person name="Yoshikawa S."/>
            <person name="Yamada K."/>
            <person name="Nakamura Y."/>
            <person name="Ichinomiya M."/>
            <person name="Sato N."/>
            <person name="Blanc-Mathieu R."/>
            <person name="Endo H."/>
            <person name="Kuwata A."/>
            <person name="Ogata H."/>
        </authorList>
    </citation>
    <scope>NUCLEOTIDE SEQUENCE [LARGE SCALE GENOMIC DNA]</scope>
    <source>
        <strain evidence="3">NIES 3700</strain>
    </source>
</reference>
<dbReference type="OrthoDB" id="227629at2759"/>
<evidence type="ECO:0000256" key="1">
    <source>
        <dbReference type="SAM" id="MobiDB-lite"/>
    </source>
</evidence>
<dbReference type="AlphaFoldDB" id="A0A9W7AFX5"/>
<evidence type="ECO:0000313" key="2">
    <source>
        <dbReference type="EMBL" id="GMH69871.1"/>
    </source>
</evidence>
<dbReference type="EMBL" id="BRXW01000610">
    <property type="protein sequence ID" value="GMH69871.1"/>
    <property type="molecule type" value="Genomic_DNA"/>
</dbReference>